<keyword evidence="10 12" id="KW-0472">Membrane</keyword>
<sequence>MAADPAPRDRRDPRNRQEPRDLQERSVGGAGTGSRTGAVPPADAVAHGGGRAVGRWRRKSLRFRLTAVASAVLAVALVVSAYVMITVLGNALLTTIDESIYQRARETVSLADAGRLPNEMTSPDGTLLQVIDGAERITHTTTGTDRLVPLLDAGERAAAIDEGEARFLDGKPYGIPHMLRVRVLSADRGQTVIAARPFSEVQTSISTAGHVLIVGTPLLLILLAGASWVIIGGTLRPIAALRRGADEITGTARFRRLPVPEARDEVHSLATTLNAMLARLEKAGIRQRALVSDAAHELRSPLASIRLQLEVALGHPEGQDWRETAEGVLEDTMRLSRLAEDLLSLARLDERGGTPARGEPVELDQLVSQTVERYGEAVTVRISGQPDVSQPDVNRPDTDRPDSAPGSVTTGGPESGSGALTGEPEGRPIRVTGDALDLGRVLVNLVDNALRHTSAPVVVELRAEGADAVLTVTDDGPGIPEADRERVFDRFTRLDSARSRDEGGAGLGLAIVRETVHAHGGAVHLEDASPGLRAVVRLPLS</sequence>
<feature type="transmembrane region" description="Helical" evidence="12">
    <location>
        <begin position="211"/>
        <end position="235"/>
    </location>
</feature>
<dbReference type="InterPro" id="IPR004358">
    <property type="entry name" value="Sig_transdc_His_kin-like_C"/>
</dbReference>
<keyword evidence="16" id="KW-1185">Reference proteome</keyword>
<keyword evidence="4" id="KW-0597">Phosphoprotein</keyword>
<evidence type="ECO:0000256" key="8">
    <source>
        <dbReference type="ARBA" id="ARBA00022989"/>
    </source>
</evidence>
<evidence type="ECO:0000256" key="1">
    <source>
        <dbReference type="ARBA" id="ARBA00000085"/>
    </source>
</evidence>
<feature type="compositionally biased region" description="Basic and acidic residues" evidence="11">
    <location>
        <begin position="1"/>
        <end position="24"/>
    </location>
</feature>
<dbReference type="PRINTS" id="PR00344">
    <property type="entry name" value="BCTRLSENSOR"/>
</dbReference>
<gene>
    <name evidence="15" type="ORF">GCM10022252_34320</name>
</gene>
<dbReference type="Pfam" id="PF00672">
    <property type="entry name" value="HAMP"/>
    <property type="match status" value="1"/>
</dbReference>
<reference evidence="16" key="1">
    <citation type="journal article" date="2019" name="Int. J. Syst. Evol. Microbiol.">
        <title>The Global Catalogue of Microorganisms (GCM) 10K type strain sequencing project: providing services to taxonomists for standard genome sequencing and annotation.</title>
        <authorList>
            <consortium name="The Broad Institute Genomics Platform"/>
            <consortium name="The Broad Institute Genome Sequencing Center for Infectious Disease"/>
            <person name="Wu L."/>
            <person name="Ma J."/>
        </authorList>
    </citation>
    <scope>NUCLEOTIDE SEQUENCE [LARGE SCALE GENOMIC DNA]</scope>
    <source>
        <strain evidence="16">JCM 17388</strain>
    </source>
</reference>
<dbReference type="InterPro" id="IPR036097">
    <property type="entry name" value="HisK_dim/P_sf"/>
</dbReference>
<dbReference type="InterPro" id="IPR036890">
    <property type="entry name" value="HATPase_C_sf"/>
</dbReference>
<evidence type="ECO:0000256" key="5">
    <source>
        <dbReference type="ARBA" id="ARBA00022679"/>
    </source>
</evidence>
<evidence type="ECO:0000256" key="2">
    <source>
        <dbReference type="ARBA" id="ARBA00004236"/>
    </source>
</evidence>
<dbReference type="PANTHER" id="PTHR45436:SF5">
    <property type="entry name" value="SENSOR HISTIDINE KINASE TRCS"/>
    <property type="match status" value="1"/>
</dbReference>
<dbReference type="Gene3D" id="6.10.340.10">
    <property type="match status" value="1"/>
</dbReference>
<dbReference type="GO" id="GO:0016301">
    <property type="term" value="F:kinase activity"/>
    <property type="evidence" value="ECO:0007669"/>
    <property type="project" value="UniProtKB-KW"/>
</dbReference>
<dbReference type="Gene3D" id="3.30.565.10">
    <property type="entry name" value="Histidine kinase-like ATPase, C-terminal domain"/>
    <property type="match status" value="1"/>
</dbReference>
<proteinExistence type="predicted"/>
<keyword evidence="9" id="KW-0902">Two-component regulatory system</keyword>
<dbReference type="Proteomes" id="UP001501251">
    <property type="component" value="Unassembled WGS sequence"/>
</dbReference>
<dbReference type="SMART" id="SM00387">
    <property type="entry name" value="HATPase_c"/>
    <property type="match status" value="1"/>
</dbReference>
<evidence type="ECO:0000256" key="9">
    <source>
        <dbReference type="ARBA" id="ARBA00023012"/>
    </source>
</evidence>
<feature type="domain" description="HAMP" evidence="14">
    <location>
        <begin position="232"/>
        <end position="285"/>
    </location>
</feature>
<dbReference type="SUPFAM" id="SSF55874">
    <property type="entry name" value="ATPase domain of HSP90 chaperone/DNA topoisomerase II/histidine kinase"/>
    <property type="match status" value="1"/>
</dbReference>
<dbReference type="RefSeq" id="WP_344918891.1">
    <property type="nucleotide sequence ID" value="NZ_BAABAQ010000005.1"/>
</dbReference>
<evidence type="ECO:0000256" key="4">
    <source>
        <dbReference type="ARBA" id="ARBA00022553"/>
    </source>
</evidence>
<dbReference type="SUPFAM" id="SSF47384">
    <property type="entry name" value="Homodimeric domain of signal transducing histidine kinase"/>
    <property type="match status" value="1"/>
</dbReference>
<dbReference type="InterPro" id="IPR003594">
    <property type="entry name" value="HATPase_dom"/>
</dbReference>
<evidence type="ECO:0000256" key="3">
    <source>
        <dbReference type="ARBA" id="ARBA00012438"/>
    </source>
</evidence>
<dbReference type="SMART" id="SM00388">
    <property type="entry name" value="HisKA"/>
    <property type="match status" value="1"/>
</dbReference>
<dbReference type="InterPro" id="IPR003660">
    <property type="entry name" value="HAMP_dom"/>
</dbReference>
<evidence type="ECO:0000313" key="15">
    <source>
        <dbReference type="EMBL" id="GAA4192623.1"/>
    </source>
</evidence>
<dbReference type="PROSITE" id="PS50109">
    <property type="entry name" value="HIS_KIN"/>
    <property type="match status" value="1"/>
</dbReference>
<dbReference type="CDD" id="cd06225">
    <property type="entry name" value="HAMP"/>
    <property type="match status" value="1"/>
</dbReference>
<keyword evidence="7 15" id="KW-0418">Kinase</keyword>
<dbReference type="PROSITE" id="PS50885">
    <property type="entry name" value="HAMP"/>
    <property type="match status" value="1"/>
</dbReference>
<dbReference type="EC" id="2.7.13.3" evidence="3"/>
<keyword evidence="8 12" id="KW-1133">Transmembrane helix</keyword>
<evidence type="ECO:0000256" key="10">
    <source>
        <dbReference type="ARBA" id="ARBA00023136"/>
    </source>
</evidence>
<dbReference type="Pfam" id="PF00512">
    <property type="entry name" value="HisKA"/>
    <property type="match status" value="1"/>
</dbReference>
<dbReference type="CDD" id="cd00082">
    <property type="entry name" value="HisKA"/>
    <property type="match status" value="1"/>
</dbReference>
<dbReference type="InterPro" id="IPR050428">
    <property type="entry name" value="TCS_sensor_his_kinase"/>
</dbReference>
<feature type="region of interest" description="Disordered" evidence="11">
    <location>
        <begin position="1"/>
        <end position="51"/>
    </location>
</feature>
<feature type="transmembrane region" description="Helical" evidence="12">
    <location>
        <begin position="65"/>
        <end position="85"/>
    </location>
</feature>
<dbReference type="CDD" id="cd00075">
    <property type="entry name" value="HATPase"/>
    <property type="match status" value="1"/>
</dbReference>
<comment type="catalytic activity">
    <reaction evidence="1">
        <text>ATP + protein L-histidine = ADP + protein N-phospho-L-histidine.</text>
        <dbReference type="EC" id="2.7.13.3"/>
    </reaction>
</comment>
<dbReference type="InterPro" id="IPR003661">
    <property type="entry name" value="HisK_dim/P_dom"/>
</dbReference>
<evidence type="ECO:0000256" key="12">
    <source>
        <dbReference type="SAM" id="Phobius"/>
    </source>
</evidence>
<organism evidence="15 16">
    <name type="scientific">Streptosporangium oxazolinicum</name>
    <dbReference type="NCBI Taxonomy" id="909287"/>
    <lineage>
        <taxon>Bacteria</taxon>
        <taxon>Bacillati</taxon>
        <taxon>Actinomycetota</taxon>
        <taxon>Actinomycetes</taxon>
        <taxon>Streptosporangiales</taxon>
        <taxon>Streptosporangiaceae</taxon>
        <taxon>Streptosporangium</taxon>
    </lineage>
</organism>
<dbReference type="SMART" id="SM00304">
    <property type="entry name" value="HAMP"/>
    <property type="match status" value="1"/>
</dbReference>
<name>A0ABP8AX16_9ACTN</name>
<protein>
    <recommendedName>
        <fullName evidence="3">histidine kinase</fullName>
        <ecNumber evidence="3">2.7.13.3</ecNumber>
    </recommendedName>
</protein>
<evidence type="ECO:0000259" key="13">
    <source>
        <dbReference type="PROSITE" id="PS50109"/>
    </source>
</evidence>
<evidence type="ECO:0000256" key="7">
    <source>
        <dbReference type="ARBA" id="ARBA00022777"/>
    </source>
</evidence>
<evidence type="ECO:0000256" key="11">
    <source>
        <dbReference type="SAM" id="MobiDB-lite"/>
    </source>
</evidence>
<comment type="caution">
    <text evidence="15">The sequence shown here is derived from an EMBL/GenBank/DDBJ whole genome shotgun (WGS) entry which is preliminary data.</text>
</comment>
<dbReference type="InterPro" id="IPR005467">
    <property type="entry name" value="His_kinase_dom"/>
</dbReference>
<dbReference type="EMBL" id="BAABAQ010000005">
    <property type="protein sequence ID" value="GAA4192623.1"/>
    <property type="molecule type" value="Genomic_DNA"/>
</dbReference>
<feature type="domain" description="Histidine kinase" evidence="13">
    <location>
        <begin position="293"/>
        <end position="541"/>
    </location>
</feature>
<accession>A0ABP8AX16</accession>
<dbReference type="Pfam" id="PF02518">
    <property type="entry name" value="HATPase_c"/>
    <property type="match status" value="1"/>
</dbReference>
<keyword evidence="5" id="KW-0808">Transferase</keyword>
<feature type="region of interest" description="Disordered" evidence="11">
    <location>
        <begin position="379"/>
        <end position="430"/>
    </location>
</feature>
<dbReference type="PANTHER" id="PTHR45436">
    <property type="entry name" value="SENSOR HISTIDINE KINASE YKOH"/>
    <property type="match status" value="1"/>
</dbReference>
<dbReference type="Gene3D" id="1.10.287.130">
    <property type="match status" value="1"/>
</dbReference>
<comment type="subcellular location">
    <subcellularLocation>
        <location evidence="2">Cell membrane</location>
    </subcellularLocation>
</comment>
<evidence type="ECO:0000256" key="6">
    <source>
        <dbReference type="ARBA" id="ARBA00022692"/>
    </source>
</evidence>
<keyword evidence="6 12" id="KW-0812">Transmembrane</keyword>
<evidence type="ECO:0000259" key="14">
    <source>
        <dbReference type="PROSITE" id="PS50885"/>
    </source>
</evidence>
<evidence type="ECO:0000313" key="16">
    <source>
        <dbReference type="Proteomes" id="UP001501251"/>
    </source>
</evidence>